<evidence type="ECO:0000256" key="8">
    <source>
        <dbReference type="ARBA" id="ARBA00025722"/>
    </source>
</evidence>
<evidence type="ECO:0000259" key="11">
    <source>
        <dbReference type="SMART" id="SM01349"/>
    </source>
</evidence>
<comment type="subcellular location">
    <subcellularLocation>
        <location evidence="1">Cytoplasm</location>
        <location evidence="1">Cytoskeleton</location>
        <location evidence="1">Microtubule organizing center</location>
        <location evidence="1">Centrosome</location>
    </subcellularLocation>
</comment>
<feature type="domain" description="TOG" evidence="11">
    <location>
        <begin position="1228"/>
        <end position="1462"/>
    </location>
</feature>
<evidence type="ECO:0000256" key="3">
    <source>
        <dbReference type="ARBA" id="ARBA00022618"/>
    </source>
</evidence>
<keyword evidence="7" id="KW-0131">Cell cycle</keyword>
<keyword evidence="6" id="KW-0206">Cytoskeleton</keyword>
<dbReference type="FunFam" id="1.25.10.10:FF:000050">
    <property type="entry name" value="Cytoskeleton-associated protein 5 isoform X1"/>
    <property type="match status" value="1"/>
</dbReference>
<keyword evidence="4" id="KW-0677">Repeat</keyword>
<dbReference type="GO" id="GO:0005874">
    <property type="term" value="C:microtubule"/>
    <property type="evidence" value="ECO:0007669"/>
    <property type="project" value="UniProtKB-ARBA"/>
</dbReference>
<dbReference type="EMBL" id="CAJHNJ030000127">
    <property type="protein sequence ID" value="CAG9136180.1"/>
    <property type="molecule type" value="Genomic_DNA"/>
</dbReference>
<dbReference type="InterPro" id="IPR011989">
    <property type="entry name" value="ARM-like"/>
</dbReference>
<gene>
    <name evidence="12" type="ORF">PLXY2_LOCUS14435</name>
</gene>
<feature type="compositionally biased region" description="Polar residues" evidence="10">
    <location>
        <begin position="379"/>
        <end position="390"/>
    </location>
</feature>
<dbReference type="InterPro" id="IPR048491">
    <property type="entry name" value="XMAP215_CLASP_TOG"/>
</dbReference>
<feature type="domain" description="TOG" evidence="11">
    <location>
        <begin position="313"/>
        <end position="546"/>
    </location>
</feature>
<evidence type="ECO:0000313" key="12">
    <source>
        <dbReference type="EMBL" id="CAG9136180.1"/>
    </source>
</evidence>
<dbReference type="SMART" id="SM01349">
    <property type="entry name" value="TOG"/>
    <property type="match status" value="5"/>
</dbReference>
<evidence type="ECO:0000256" key="5">
    <source>
        <dbReference type="ARBA" id="ARBA00022776"/>
    </source>
</evidence>
<feature type="compositionally biased region" description="Low complexity" evidence="10">
    <location>
        <begin position="574"/>
        <end position="590"/>
    </location>
</feature>
<evidence type="ECO:0000256" key="1">
    <source>
        <dbReference type="ARBA" id="ARBA00004300"/>
    </source>
</evidence>
<feature type="domain" description="TOG" evidence="11">
    <location>
        <begin position="598"/>
        <end position="829"/>
    </location>
</feature>
<dbReference type="Pfam" id="PF21041">
    <property type="entry name" value="XMAP215_CLASP_TOG"/>
    <property type="match status" value="3"/>
</dbReference>
<feature type="compositionally biased region" description="Low complexity" evidence="10">
    <location>
        <begin position="233"/>
        <end position="245"/>
    </location>
</feature>
<dbReference type="GO" id="GO:0030951">
    <property type="term" value="P:establishment or maintenance of microtubule cytoskeleton polarity"/>
    <property type="evidence" value="ECO:0007669"/>
    <property type="project" value="InterPro"/>
</dbReference>
<dbReference type="InterPro" id="IPR057546">
    <property type="entry name" value="HEAT_GCN1"/>
</dbReference>
<feature type="domain" description="TOG" evidence="11">
    <location>
        <begin position="1"/>
        <end position="227"/>
    </location>
</feature>
<dbReference type="GO" id="GO:0051010">
    <property type="term" value="F:microtubule plus-end binding"/>
    <property type="evidence" value="ECO:0007669"/>
    <property type="project" value="InterPro"/>
</dbReference>
<dbReference type="PANTHER" id="PTHR12609">
    <property type="entry name" value="MICROTUBULE ASSOCIATED PROTEIN XMAP215"/>
    <property type="match status" value="1"/>
</dbReference>
<dbReference type="FunFam" id="1.25.10.10:FF:000019">
    <property type="entry name" value="Cytoskeleton-associated protein 5"/>
    <property type="match status" value="1"/>
</dbReference>
<feature type="region of interest" description="Disordered" evidence="10">
    <location>
        <begin position="547"/>
        <end position="606"/>
    </location>
</feature>
<dbReference type="GO" id="GO:0051231">
    <property type="term" value="P:spindle elongation"/>
    <property type="evidence" value="ECO:0007669"/>
    <property type="project" value="UniProtKB-ARBA"/>
</dbReference>
<comment type="similarity">
    <text evidence="8">Belongs to the TOG/XMAP215 family.</text>
</comment>
<evidence type="ECO:0000256" key="7">
    <source>
        <dbReference type="ARBA" id="ARBA00023306"/>
    </source>
</evidence>
<proteinExistence type="inferred from homology"/>
<keyword evidence="2" id="KW-0963">Cytoplasm</keyword>
<dbReference type="GO" id="GO:0005813">
    <property type="term" value="C:centrosome"/>
    <property type="evidence" value="ECO:0007669"/>
    <property type="project" value="UniProtKB-SubCell"/>
</dbReference>
<dbReference type="InterPro" id="IPR021133">
    <property type="entry name" value="HEAT_type_2"/>
</dbReference>
<feature type="compositionally biased region" description="Acidic residues" evidence="10">
    <location>
        <begin position="851"/>
        <end position="866"/>
    </location>
</feature>
<feature type="region of interest" description="Disordered" evidence="10">
    <location>
        <begin position="373"/>
        <end position="392"/>
    </location>
</feature>
<dbReference type="Proteomes" id="UP000653454">
    <property type="component" value="Unassembled WGS sequence"/>
</dbReference>
<evidence type="ECO:0000256" key="9">
    <source>
        <dbReference type="PROSITE-ProRule" id="PRU00103"/>
    </source>
</evidence>
<dbReference type="FunFam" id="1.25.10.10:FF:000063">
    <property type="entry name" value="Putative cytoskeleton-associated protein 5"/>
    <property type="match status" value="1"/>
</dbReference>
<reference evidence="12" key="1">
    <citation type="submission" date="2020-11" db="EMBL/GenBank/DDBJ databases">
        <authorList>
            <person name="Whiteford S."/>
        </authorList>
    </citation>
    <scope>NUCLEOTIDE SEQUENCE</scope>
</reference>
<dbReference type="InterPro" id="IPR016024">
    <property type="entry name" value="ARM-type_fold"/>
</dbReference>
<feature type="repeat" description="HEAT" evidence="9">
    <location>
        <begin position="479"/>
        <end position="517"/>
    </location>
</feature>
<protein>
    <submittedName>
        <fullName evidence="12">(diamondback moth) hypothetical protein</fullName>
    </submittedName>
</protein>
<name>A0A8S4G6Q7_PLUXY</name>
<dbReference type="GO" id="GO:0046785">
    <property type="term" value="P:microtubule polymerization"/>
    <property type="evidence" value="ECO:0007669"/>
    <property type="project" value="InterPro"/>
</dbReference>
<keyword evidence="3" id="KW-0132">Cell division</keyword>
<feature type="region of interest" description="Disordered" evidence="10">
    <location>
        <begin position="225"/>
        <end position="313"/>
    </location>
</feature>
<keyword evidence="13" id="KW-1185">Reference proteome</keyword>
<dbReference type="Pfam" id="PF23271">
    <property type="entry name" value="HEAT_GCN1"/>
    <property type="match status" value="1"/>
</dbReference>
<dbReference type="GO" id="GO:0051301">
    <property type="term" value="P:cell division"/>
    <property type="evidence" value="ECO:0007669"/>
    <property type="project" value="UniProtKB-KW"/>
</dbReference>
<evidence type="ECO:0000313" key="13">
    <source>
        <dbReference type="Proteomes" id="UP000653454"/>
    </source>
</evidence>
<organism evidence="12 13">
    <name type="scientific">Plutella xylostella</name>
    <name type="common">Diamondback moth</name>
    <name type="synonym">Plutella maculipennis</name>
    <dbReference type="NCBI Taxonomy" id="51655"/>
    <lineage>
        <taxon>Eukaryota</taxon>
        <taxon>Metazoa</taxon>
        <taxon>Ecdysozoa</taxon>
        <taxon>Arthropoda</taxon>
        <taxon>Hexapoda</taxon>
        <taxon>Insecta</taxon>
        <taxon>Pterygota</taxon>
        <taxon>Neoptera</taxon>
        <taxon>Endopterygota</taxon>
        <taxon>Lepidoptera</taxon>
        <taxon>Glossata</taxon>
        <taxon>Ditrysia</taxon>
        <taxon>Yponomeutoidea</taxon>
        <taxon>Plutellidae</taxon>
        <taxon>Plutella</taxon>
    </lineage>
</organism>
<feature type="compositionally biased region" description="Low complexity" evidence="10">
    <location>
        <begin position="279"/>
        <end position="291"/>
    </location>
</feature>
<dbReference type="GO" id="GO:0061863">
    <property type="term" value="F:microtubule plus end polymerase"/>
    <property type="evidence" value="ECO:0007669"/>
    <property type="project" value="InterPro"/>
</dbReference>
<evidence type="ECO:0000256" key="2">
    <source>
        <dbReference type="ARBA" id="ARBA00022490"/>
    </source>
</evidence>
<dbReference type="Gene3D" id="1.25.10.10">
    <property type="entry name" value="Leucine-rich Repeat Variant"/>
    <property type="match status" value="19"/>
</dbReference>
<accession>A0A8S4G6Q7</accession>
<dbReference type="SUPFAM" id="SSF48371">
    <property type="entry name" value="ARM repeat"/>
    <property type="match status" value="3"/>
</dbReference>
<evidence type="ECO:0000256" key="10">
    <source>
        <dbReference type="SAM" id="MobiDB-lite"/>
    </source>
</evidence>
<keyword evidence="5" id="KW-0498">Mitosis</keyword>
<dbReference type="InterPro" id="IPR045110">
    <property type="entry name" value="XMAP215"/>
</dbReference>
<evidence type="ECO:0000256" key="4">
    <source>
        <dbReference type="ARBA" id="ARBA00022737"/>
    </source>
</evidence>
<dbReference type="InterPro" id="IPR034085">
    <property type="entry name" value="TOG"/>
</dbReference>
<feature type="domain" description="TOG" evidence="11">
    <location>
        <begin position="869"/>
        <end position="1142"/>
    </location>
</feature>
<comment type="caution">
    <text evidence="12">The sequence shown here is derived from an EMBL/GenBank/DDBJ whole genome shotgun (WGS) entry which is preliminary data.</text>
</comment>
<feature type="compositionally biased region" description="Polar residues" evidence="10">
    <location>
        <begin position="835"/>
        <end position="847"/>
    </location>
</feature>
<evidence type="ECO:0000256" key="6">
    <source>
        <dbReference type="ARBA" id="ARBA00023212"/>
    </source>
</evidence>
<sequence>MEDENEYKKLPTEDKCVHKLWKARVAGYEEAIKLFNQIDDEKAPEWNKYLGLIKKFVTDSNAVAQEKGLEAALVFVENCGHAGKTTGEVMSGIVAKCIAAPKTKTKDLALQVTLMYVEIEKHEVVQEELMKGMDQKNPKVVAACISALNTALKQFGNKVITIKPMVKKIPVLLADRDKGVRDEMKALVAEMHRWIGAAIEPHIASLTAVVQQELREAFAHGAPAQPARYLRSQQAAPAAHAPQQAGNRPRPPRTRRSKPVSDIEPHGAPAQPARYLRSQQAAPAAHAPQQAGEVEDDDVDSTAADTNDMDPFDLLDPVEILSKLPKDFYDKLEQKKWQERKEALDALDNLLKSAPRLEPGDYADLVRALKKQRDPSGSLHASTRSNSFGPPQQVPAIRHACVQAILEKFKEKKPNVVSALRDAINAIYPSTNLEAIMEDMLAAFDNKNPSIKAESALFLARALCVTQPQAFNKKLLKAYVAGLLKLLESADPTVRDAAAEALGTATKLVGEKNIAPHIGKLDNLKEQKIKEFADKAEIQVKVAAPKKEVKKAAPAKPVAGSAQPKPVKRPPPGSAKKPAAAAKKPAARAPATPPREPELSPEEVDARAEELLQPDVNQGLTDSNWKTRLSSVQSYLSTVQGLTMDDASAQLLFRIINKKPGLKDTNVQVLKARLEVAQYIAENYTMTTTAVDSVLQDIVTKLGEGACNKVCGACLFAFAEACGLEHIAGESLAYAMDEQKNPKVQAELFVWLSQAVTEFGSSINVKSLIPHLKKALSATNPNVRTSAITLIGVLSLYSPNMISHFDGEKPATKQLIGLEVDKYANSSAPPPSRGQGASIQKSASRGSLGSELEEDYQDAAEEEAAPVEDNRPRTDIAPLITDELVAELNDKNWKVRNEGLDKLKAIIARSAPIKPTLGELPPALQARLLDSNSKLAQTALQICESLATAMGPKCKQHCRTFFPAFFQTFGDNKQWIRAAGARCVDEWCLRAGGAHVAFDGEMVADALRAGSPALRAALFTWLAASVPTGECGTPLDGEMVADALRAGSPALRAALFTWLAASVPTVPPKAIPKDELNACVPTLMACLEDRASDVRKACGECVLPFMLHLGYEGMLKHADKLKPGSKAVVIAALDKARPNLPVQPLPSSKPKKEAPGAKGKPAKKEPEKKQAVVKGKGPAKPVSASSRGKKDDEDFSPLLPMNNAKNQRIIDDQKLKVLKWNFTTPREEFFELLKEQMSTAGFNKSLIANMFHADFRYHLKAIESLSEDLQDNGQSLMANLDLVLKWLTLRFFDTNPSVILKGLEYLSVVFQYLIENDYTMPEYEANCFIPYLIQKVGDPKDTVRNGVKALFKQICVVYSVTKLFGYLMEGLKSKNARQRAECLDTIALLLSTYGSVFIGTASLRELARHIGDRDNAVRSAALNALCDAYFLEGERLYKMIGQVAVYGSVFIGTASLRELARHIGDRDNAVRSAALNALCDAYFLEGERLYKMIGQVAVYGSVFIGTASLRELARHIGDRDNAVRSAALNALCDAYFLEGERLYKMIGQVAVYGSVFIGTASLRELARHIGDRDNAVRSAALNALCDAYFLEGERLYKMIGQVAVYGSVFIGTASLRELARHIGDRDNAVRSAALNALCDAYFLEGERLYKMIGQVAVHYAVLLSRYGSVFIGTASLRELARHIGDRDNAVRSAALNALCDAYFLEGERLYKMIGQVPVHYAVLLSRYGSVFIGTASLRELARHIGDRDNAVRSAALNALCDAYFLEGERLYKMIGQVPVYGSVFIGTASLRELARHIGDRDNAVRSAALNALCDAYFLEGERLYKMIGQVAVYGSVFIGTASLRELARHIGDRDNAVRSAALNALCDAYFLERERLYKMIGQVAVHYAVLLSRYGSVFIGTASLRELARHIGDRDNAVRSAALNALCDAYFLEGERLYKMIGQVPVHYAVLLSRYGSVFIGTASLRELARHIGDRDNAVRSAALNALCDAYFLEGERLYKMIGQVAVHYAVLLSRYGSVFIGTASLRELARHIGDRDNAVRSAALNALCDAYFLEGERLYKMIGQVPVYGSVFIGTASLRELARHIGDRDNAVRSAALNALCDAYFLEGERLYKMIGQVAVYGSVFIGTASLRELARHIGDRDNAVRSAALNALCDAYFLEGERLYKMIGQVAVHYAVLLSRYGSVFIGTASLRELARHIGDRDNAVRSAALNALCDAYFLEGERLYKMIGQVASVPNN</sequence>
<feature type="region of interest" description="Disordered" evidence="10">
    <location>
        <begin position="823"/>
        <end position="872"/>
    </location>
</feature>
<dbReference type="PROSITE" id="PS50077">
    <property type="entry name" value="HEAT_REPEAT"/>
    <property type="match status" value="1"/>
</dbReference>
<feature type="region of interest" description="Disordered" evidence="10">
    <location>
        <begin position="1139"/>
        <end position="1198"/>
    </location>
</feature>